<evidence type="ECO:0000256" key="1">
    <source>
        <dbReference type="SAM" id="MobiDB-lite"/>
    </source>
</evidence>
<accession>A0A2I4G4S2</accession>
<dbReference type="PANTHER" id="PTHR32091:SF4">
    <property type="entry name" value="OS07G0546100 PROTEIN"/>
    <property type="match status" value="1"/>
</dbReference>
<feature type="compositionally biased region" description="Basic and acidic residues" evidence="1">
    <location>
        <begin position="525"/>
        <end position="537"/>
    </location>
</feature>
<protein>
    <submittedName>
        <fullName evidence="3">Uncharacterized protein LOC109004724</fullName>
    </submittedName>
</protein>
<dbReference type="GeneID" id="109004724"/>
<dbReference type="FunCoup" id="A0A2I4G4S2">
    <property type="interactions" value="3327"/>
</dbReference>
<dbReference type="Proteomes" id="UP000235220">
    <property type="component" value="Chromosome 4"/>
</dbReference>
<feature type="compositionally biased region" description="Basic and acidic residues" evidence="1">
    <location>
        <begin position="86"/>
        <end position="96"/>
    </location>
</feature>
<feature type="region of interest" description="Disordered" evidence="1">
    <location>
        <begin position="525"/>
        <end position="625"/>
    </location>
</feature>
<keyword evidence="2" id="KW-1185">Reference proteome</keyword>
<sequence>MSKKKVSGNTMTLKDFHGGSIPSDLPLPSAPGVTVKPSDHSGQDRPNSWGNPIGRPDNWSRPHSSPATRPFDDKTPFLTHTARIGRNFDEDERKPLDGVSAPRRTISDESIRVPASRVELKPEYGSSGSLVGWQGLAPSGVVKAYAAKVNEVTHVGVNSQNLGGNSGLAVGGGYPNAWAARKEMVGVNEPVQQSAWSGPTAVLKLARASALEKVSSGRWQSKHANHFQADVEDLMSPEIETIFQSNSYGSSSLERVDVLGGRDYQDATLARQVERGQHIEDGFRAARKELPRYEMAVGPKYSDVKEWNAAIHTDRTPLARDDGRLIGSELQPPLPLEPSERPKLKLLPRTKPLESSEKPAIDHRQACQQVSDTGHAEAFEVYGNMYPAKLSMAIHESVPQAVEHPKLSLKSRLQPLEQLEGSIEKDRNALFGGARPRELVLKERGVGDVVINNHDLVQQFDRTEHNVPRIERDMRGKDWKENPIPAEYGEKTESPLLDQRIGKRYERKDHRQDIERVEVQRRNWRNESRRNSRETERNQQQVERQPSPETWRKPVEQVKPDSPDSGGPRHGKVTSAVELAQAFSRSVSDPKTADHFSGQRGHPDRTQMPFSRLMGPTPRPQINGY</sequence>
<proteinExistence type="predicted"/>
<gene>
    <name evidence="3" type="primary">LOC109004724</name>
</gene>
<dbReference type="PANTHER" id="PTHR32091">
    <property type="entry name" value="EUKARYOTIC TRANSLATION INITIATION FACTOR 4B"/>
    <property type="match status" value="1"/>
</dbReference>
<dbReference type="KEGG" id="jre:109004724"/>
<name>A0A2I4G4S2_JUGRE</name>
<dbReference type="RefSeq" id="XP_018838908.1">
    <property type="nucleotide sequence ID" value="XM_018983363.2"/>
</dbReference>
<evidence type="ECO:0000313" key="3">
    <source>
        <dbReference type="RefSeq" id="XP_018838908.1"/>
    </source>
</evidence>
<dbReference type="GO" id="GO:0003729">
    <property type="term" value="F:mRNA binding"/>
    <property type="evidence" value="ECO:0000318"/>
    <property type="project" value="GO_Central"/>
</dbReference>
<reference evidence="3" key="1">
    <citation type="submission" date="2025-08" db="UniProtKB">
        <authorList>
            <consortium name="RefSeq"/>
        </authorList>
    </citation>
    <scope>IDENTIFICATION</scope>
    <source>
        <tissue evidence="3">Leaves</tissue>
    </source>
</reference>
<feature type="region of interest" description="Disordered" evidence="1">
    <location>
        <begin position="1"/>
        <end position="105"/>
    </location>
</feature>
<feature type="compositionally biased region" description="Basic and acidic residues" evidence="1">
    <location>
        <begin position="550"/>
        <end position="562"/>
    </location>
</feature>
<dbReference type="AlphaFoldDB" id="A0A2I4G4S2"/>
<dbReference type="STRING" id="51240.A0A2I4G4S2"/>
<dbReference type="GO" id="GO:0003743">
    <property type="term" value="F:translation initiation factor activity"/>
    <property type="evidence" value="ECO:0000318"/>
    <property type="project" value="GO_Central"/>
</dbReference>
<dbReference type="OrthoDB" id="48651at2759"/>
<evidence type="ECO:0000313" key="2">
    <source>
        <dbReference type="Proteomes" id="UP000235220"/>
    </source>
</evidence>
<feature type="region of interest" description="Disordered" evidence="1">
    <location>
        <begin position="468"/>
        <end position="504"/>
    </location>
</feature>
<feature type="compositionally biased region" description="Basic and acidic residues" evidence="1">
    <location>
        <begin position="468"/>
        <end position="481"/>
    </location>
</feature>
<dbReference type="InterPro" id="IPR010433">
    <property type="entry name" value="EIF-4B_pln"/>
</dbReference>
<dbReference type="Gramene" id="Jr04_07280_p1">
    <property type="protein sequence ID" value="cds.Jr04_07280_p1"/>
    <property type="gene ID" value="Jr04_07280"/>
</dbReference>
<organism evidence="2 3">
    <name type="scientific">Juglans regia</name>
    <name type="common">English walnut</name>
    <dbReference type="NCBI Taxonomy" id="51240"/>
    <lineage>
        <taxon>Eukaryota</taxon>
        <taxon>Viridiplantae</taxon>
        <taxon>Streptophyta</taxon>
        <taxon>Embryophyta</taxon>
        <taxon>Tracheophyta</taxon>
        <taxon>Spermatophyta</taxon>
        <taxon>Magnoliopsida</taxon>
        <taxon>eudicotyledons</taxon>
        <taxon>Gunneridae</taxon>
        <taxon>Pentapetalae</taxon>
        <taxon>rosids</taxon>
        <taxon>fabids</taxon>
        <taxon>Fagales</taxon>
        <taxon>Juglandaceae</taxon>
        <taxon>Juglans</taxon>
    </lineage>
</organism>